<dbReference type="PANTHER" id="PTHR11036">
    <property type="entry name" value="SEMAPHORIN"/>
    <property type="match status" value="1"/>
</dbReference>
<sequence>MFCTSLLLSVLSCYVMVIFSLCFFSCCFPDAKERSAKRFSVDGVFNYTSLLLSQEDDMLYVGAREALFALSLSDISKTKLQKNLTWGTPAGKREECSFKGKNLETDCFNYIKILLRLNSTHLYVCGTYAFSPICAYIVSNDLSLCLLFTS</sequence>
<dbReference type="InterPro" id="IPR036352">
    <property type="entry name" value="Semap_dom_sf"/>
</dbReference>
<reference evidence="5" key="2">
    <citation type="submission" date="2025-09" db="UniProtKB">
        <authorList>
            <consortium name="Ensembl"/>
        </authorList>
    </citation>
    <scope>IDENTIFICATION</scope>
</reference>
<keyword evidence="3" id="KW-1133">Transmembrane helix</keyword>
<dbReference type="STRING" id="1841481.ENSSLDP00000012200"/>
<organism evidence="5 6">
    <name type="scientific">Seriola lalandi dorsalis</name>
    <dbReference type="NCBI Taxonomy" id="1841481"/>
    <lineage>
        <taxon>Eukaryota</taxon>
        <taxon>Metazoa</taxon>
        <taxon>Chordata</taxon>
        <taxon>Craniata</taxon>
        <taxon>Vertebrata</taxon>
        <taxon>Euteleostomi</taxon>
        <taxon>Actinopterygii</taxon>
        <taxon>Neopterygii</taxon>
        <taxon>Teleostei</taxon>
        <taxon>Neoteleostei</taxon>
        <taxon>Acanthomorphata</taxon>
        <taxon>Carangaria</taxon>
        <taxon>Carangiformes</taxon>
        <taxon>Carangidae</taxon>
        <taxon>Seriola</taxon>
    </lineage>
</organism>
<dbReference type="InterPro" id="IPR027231">
    <property type="entry name" value="Semaphorin"/>
</dbReference>
<evidence type="ECO:0000256" key="2">
    <source>
        <dbReference type="PROSITE-ProRule" id="PRU00352"/>
    </source>
</evidence>
<evidence type="ECO:0000256" key="3">
    <source>
        <dbReference type="SAM" id="Phobius"/>
    </source>
</evidence>
<dbReference type="GO" id="GO:0030215">
    <property type="term" value="F:semaphorin receptor binding"/>
    <property type="evidence" value="ECO:0007669"/>
    <property type="project" value="InterPro"/>
</dbReference>
<dbReference type="GO" id="GO:0071526">
    <property type="term" value="P:semaphorin-plexin signaling pathway"/>
    <property type="evidence" value="ECO:0007669"/>
    <property type="project" value="TreeGrafter"/>
</dbReference>
<evidence type="ECO:0000313" key="6">
    <source>
        <dbReference type="Proteomes" id="UP000261360"/>
    </source>
</evidence>
<reference evidence="5" key="1">
    <citation type="submission" date="2025-08" db="UniProtKB">
        <authorList>
            <consortium name="Ensembl"/>
        </authorList>
    </citation>
    <scope>IDENTIFICATION</scope>
</reference>
<name>A0A3B4X859_SERLL</name>
<dbReference type="InterPro" id="IPR001627">
    <property type="entry name" value="Semap_dom"/>
</dbReference>
<dbReference type="InterPro" id="IPR015943">
    <property type="entry name" value="WD40/YVTN_repeat-like_dom_sf"/>
</dbReference>
<feature type="domain" description="Sema" evidence="4">
    <location>
        <begin position="16"/>
        <end position="150"/>
    </location>
</feature>
<dbReference type="GO" id="GO:0030335">
    <property type="term" value="P:positive regulation of cell migration"/>
    <property type="evidence" value="ECO:0007669"/>
    <property type="project" value="TreeGrafter"/>
</dbReference>
<keyword evidence="6" id="KW-1185">Reference proteome</keyword>
<dbReference type="SUPFAM" id="SSF101912">
    <property type="entry name" value="Sema domain"/>
    <property type="match status" value="1"/>
</dbReference>
<dbReference type="GeneTree" id="ENSGT00940000154870"/>
<keyword evidence="1" id="KW-0325">Glycoprotein</keyword>
<evidence type="ECO:0000259" key="4">
    <source>
        <dbReference type="PROSITE" id="PS51004"/>
    </source>
</evidence>
<dbReference type="Proteomes" id="UP000261360">
    <property type="component" value="Unplaced"/>
</dbReference>
<feature type="transmembrane region" description="Helical" evidence="3">
    <location>
        <begin position="6"/>
        <end position="28"/>
    </location>
</feature>
<dbReference type="PANTHER" id="PTHR11036:SF14">
    <property type="entry name" value="SEMAPHORIN-4B"/>
    <property type="match status" value="1"/>
</dbReference>
<evidence type="ECO:0000313" key="5">
    <source>
        <dbReference type="Ensembl" id="ENSSLDP00000012200.1"/>
    </source>
</evidence>
<dbReference type="GO" id="GO:0005886">
    <property type="term" value="C:plasma membrane"/>
    <property type="evidence" value="ECO:0007669"/>
    <property type="project" value="TreeGrafter"/>
</dbReference>
<dbReference type="Ensembl" id="ENSSLDT00000012646.1">
    <property type="protein sequence ID" value="ENSSLDP00000012200.1"/>
    <property type="gene ID" value="ENSSLDG00000009707.1"/>
</dbReference>
<keyword evidence="3" id="KW-0472">Membrane</keyword>
<dbReference type="PROSITE" id="PS51004">
    <property type="entry name" value="SEMA"/>
    <property type="match status" value="1"/>
</dbReference>
<evidence type="ECO:0000256" key="1">
    <source>
        <dbReference type="ARBA" id="ARBA00023180"/>
    </source>
</evidence>
<accession>A0A3B4X859</accession>
<comment type="caution">
    <text evidence="2">Lacks conserved residue(s) required for the propagation of feature annotation.</text>
</comment>
<dbReference type="GO" id="GO:0007411">
    <property type="term" value="P:axon guidance"/>
    <property type="evidence" value="ECO:0007669"/>
    <property type="project" value="TreeGrafter"/>
</dbReference>
<dbReference type="Gene3D" id="2.130.10.10">
    <property type="entry name" value="YVTN repeat-like/Quinoprotein amine dehydrogenase"/>
    <property type="match status" value="1"/>
</dbReference>
<keyword evidence="3" id="KW-0812">Transmembrane</keyword>
<protein>
    <submittedName>
        <fullName evidence="5">Semaphorin-4B-like</fullName>
    </submittedName>
</protein>
<proteinExistence type="predicted"/>
<dbReference type="GO" id="GO:0001755">
    <property type="term" value="P:neural crest cell migration"/>
    <property type="evidence" value="ECO:0007669"/>
    <property type="project" value="TreeGrafter"/>
</dbReference>
<dbReference type="GO" id="GO:0045499">
    <property type="term" value="F:chemorepellent activity"/>
    <property type="evidence" value="ECO:0007669"/>
    <property type="project" value="TreeGrafter"/>
</dbReference>
<dbReference type="AlphaFoldDB" id="A0A3B4X859"/>